<dbReference type="AlphaFoldDB" id="A0A100WCF4"/>
<keyword evidence="2" id="KW-1185">Reference proteome</keyword>
<dbReference type="EMBL" id="BCSY01000044">
    <property type="protein sequence ID" value="GAS95757.1"/>
    <property type="molecule type" value="Genomic_DNA"/>
</dbReference>
<comment type="caution">
    <text evidence="1">The sequence shown here is derived from an EMBL/GenBank/DDBJ whole genome shotgun (WGS) entry which is preliminary data.</text>
</comment>
<name>A0A100WCF4_MYCCR</name>
<gene>
    <name evidence="1" type="ORF">RMCC_2723</name>
</gene>
<evidence type="ECO:0000313" key="2">
    <source>
        <dbReference type="Proteomes" id="UP000069443"/>
    </source>
</evidence>
<dbReference type="Proteomes" id="UP000069443">
    <property type="component" value="Unassembled WGS sequence"/>
</dbReference>
<evidence type="ECO:0000313" key="1">
    <source>
        <dbReference type="EMBL" id="GAS95757.1"/>
    </source>
</evidence>
<organism evidence="1 2">
    <name type="scientific">Mycolicibacterium canariasense</name>
    <name type="common">Mycobacterium canariasense</name>
    <dbReference type="NCBI Taxonomy" id="228230"/>
    <lineage>
        <taxon>Bacteria</taxon>
        <taxon>Bacillati</taxon>
        <taxon>Actinomycetota</taxon>
        <taxon>Actinomycetes</taxon>
        <taxon>Mycobacteriales</taxon>
        <taxon>Mycobacteriaceae</taxon>
        <taxon>Mycolicibacterium</taxon>
    </lineage>
</organism>
<reference evidence="2" key="1">
    <citation type="journal article" date="2016" name="Genome Announc.">
        <title>Draft Genome Sequences of Five Rapidly Growing Mycobacterium Species, M. thermoresistibile, M. fortuitum subsp. acetamidolyticum, M. canariasense, M. brisbanense, and M. novocastrense.</title>
        <authorList>
            <person name="Katahira K."/>
            <person name="Ogura Y."/>
            <person name="Gotoh Y."/>
            <person name="Hayashi T."/>
        </authorList>
    </citation>
    <scope>NUCLEOTIDE SEQUENCE [LARGE SCALE GENOMIC DNA]</scope>
    <source>
        <strain evidence="2">JCM15298</strain>
    </source>
</reference>
<protein>
    <submittedName>
        <fullName evidence="1">Uncharacterized protein</fullName>
    </submittedName>
</protein>
<proteinExistence type="predicted"/>
<accession>A0A100WCF4</accession>
<dbReference type="STRING" id="228230.RMCC_2723"/>
<sequence>MVSEREAARIESVEQWKTLAEQVMRGWVQAVRADEDPKLIAELEDLLMRCVVRQAALSSICFL</sequence>
<reference evidence="2" key="2">
    <citation type="submission" date="2016-02" db="EMBL/GenBank/DDBJ databases">
        <title>Draft genome sequence of five rapidly growing Mycobacterium species.</title>
        <authorList>
            <person name="Katahira K."/>
            <person name="Gotou Y."/>
            <person name="Iida K."/>
            <person name="Ogura Y."/>
            <person name="Hayashi T."/>
        </authorList>
    </citation>
    <scope>NUCLEOTIDE SEQUENCE [LARGE SCALE GENOMIC DNA]</scope>
    <source>
        <strain evidence="2">JCM15298</strain>
    </source>
</reference>